<dbReference type="VEuPathDB" id="TrichDB:TVAGG3_0536740"/>
<organism evidence="5 6">
    <name type="scientific">Trichomonas vaginalis (strain ATCC PRA-98 / G3)</name>
    <dbReference type="NCBI Taxonomy" id="412133"/>
    <lineage>
        <taxon>Eukaryota</taxon>
        <taxon>Metamonada</taxon>
        <taxon>Parabasalia</taxon>
        <taxon>Trichomonadida</taxon>
        <taxon>Trichomonadidae</taxon>
        <taxon>Trichomonas</taxon>
    </lineage>
</organism>
<proteinExistence type="inferred from homology"/>
<comment type="similarity">
    <text evidence="2">Belongs to the cyclin family.</text>
</comment>
<sequence length="359" mass="41737">MRSFLTQKHSYEIRSQNINPNASKRVQRRPLAFVSNQLIQPQTLISKTTTIFDSDDEDDVIPDEIDLQILTSPKKIQDNDVQIKSEDVFVHTEMQIGDPTNIQDVIEYENIIYRSMRIRELQFPPVIFKQAITNSQKGQMIDWIDRLHYKSQCCTTSLYRAIGIFNRAINLTNITPDSMRQFAAASLLIASKMEDLQPVSIDILIQCSKNTLNREELVRKEIQLANITEFDFCFPTPLFFLNYFLRISGQTQESMLFARYIVEMCLTSEKFNDVKASAIAATAVVIMRVVYSETPWTEDLMMFSRYSLKDLSSNIRDAYEILTDLEREESTFIRLKYGSDTYQNVAEFEIPETILHYIE</sequence>
<feature type="domain" description="Cyclin C-terminal" evidence="4">
    <location>
        <begin position="235"/>
        <end position="351"/>
    </location>
</feature>
<dbReference type="InterPro" id="IPR004367">
    <property type="entry name" value="Cyclin_C-dom"/>
</dbReference>
<evidence type="ECO:0000313" key="6">
    <source>
        <dbReference type="Proteomes" id="UP000001542"/>
    </source>
</evidence>
<accession>A2DZV8</accession>
<dbReference type="GO" id="GO:0005634">
    <property type="term" value="C:nucleus"/>
    <property type="evidence" value="ECO:0000318"/>
    <property type="project" value="GO_Central"/>
</dbReference>
<dbReference type="eggNOG" id="KOG0654">
    <property type="taxonomic scope" value="Eukaryota"/>
</dbReference>
<evidence type="ECO:0000256" key="2">
    <source>
        <dbReference type="RuleBase" id="RU000383"/>
    </source>
</evidence>
<dbReference type="InterPro" id="IPR039361">
    <property type="entry name" value="Cyclin"/>
</dbReference>
<dbReference type="SMART" id="SM00385">
    <property type="entry name" value="CYCLIN"/>
    <property type="match status" value="2"/>
</dbReference>
<dbReference type="GO" id="GO:0016538">
    <property type="term" value="F:cyclin-dependent protein serine/threonine kinase regulator activity"/>
    <property type="evidence" value="ECO:0000318"/>
    <property type="project" value="GO_Central"/>
</dbReference>
<dbReference type="Proteomes" id="UP000001542">
    <property type="component" value="Unassembled WGS sequence"/>
</dbReference>
<dbReference type="VEuPathDB" id="TrichDB:TVAG_478420"/>
<feature type="domain" description="Cyclin-like" evidence="3">
    <location>
        <begin position="239"/>
        <end position="320"/>
    </location>
</feature>
<dbReference type="RefSeq" id="XP_001326240.1">
    <property type="nucleotide sequence ID" value="XM_001326205.1"/>
</dbReference>
<dbReference type="Pfam" id="PF00134">
    <property type="entry name" value="Cyclin_N"/>
    <property type="match status" value="1"/>
</dbReference>
<evidence type="ECO:0000256" key="1">
    <source>
        <dbReference type="ARBA" id="ARBA00023127"/>
    </source>
</evidence>
<dbReference type="GO" id="GO:0005737">
    <property type="term" value="C:cytoplasm"/>
    <property type="evidence" value="ECO:0000318"/>
    <property type="project" value="GO_Central"/>
</dbReference>
<feature type="domain" description="Cyclin-like" evidence="3">
    <location>
        <begin position="142"/>
        <end position="226"/>
    </location>
</feature>
<dbReference type="GO" id="GO:0000082">
    <property type="term" value="P:G1/S transition of mitotic cell cycle"/>
    <property type="evidence" value="ECO:0000318"/>
    <property type="project" value="GO_Central"/>
</dbReference>
<dbReference type="SMR" id="A2DZV8"/>
<dbReference type="Gene3D" id="1.10.472.10">
    <property type="entry name" value="Cyclin-like"/>
    <property type="match status" value="2"/>
</dbReference>
<dbReference type="EMBL" id="DS113276">
    <property type="protein sequence ID" value="EAY14017.1"/>
    <property type="molecule type" value="Genomic_DNA"/>
</dbReference>
<dbReference type="FunFam" id="1.10.472.10:FF:000142">
    <property type="entry name" value="Cyclin, N-terminal domain containing protein"/>
    <property type="match status" value="1"/>
</dbReference>
<dbReference type="InParanoid" id="A2DZV8"/>
<protein>
    <submittedName>
        <fullName evidence="5">Cyclin, N-terminal domain containing protein</fullName>
    </submittedName>
</protein>
<name>A2DZV8_TRIV3</name>
<dbReference type="SUPFAM" id="SSF47954">
    <property type="entry name" value="Cyclin-like"/>
    <property type="match status" value="2"/>
</dbReference>
<dbReference type="InterPro" id="IPR006671">
    <property type="entry name" value="Cyclin_N"/>
</dbReference>
<reference evidence="5" key="2">
    <citation type="journal article" date="2007" name="Science">
        <title>Draft genome sequence of the sexually transmitted pathogen Trichomonas vaginalis.</title>
        <authorList>
            <person name="Carlton J.M."/>
            <person name="Hirt R.P."/>
            <person name="Silva J.C."/>
            <person name="Delcher A.L."/>
            <person name="Schatz M."/>
            <person name="Zhao Q."/>
            <person name="Wortman J.R."/>
            <person name="Bidwell S.L."/>
            <person name="Alsmark U.C.M."/>
            <person name="Besteiro S."/>
            <person name="Sicheritz-Ponten T."/>
            <person name="Noel C.J."/>
            <person name="Dacks J.B."/>
            <person name="Foster P.G."/>
            <person name="Simillion C."/>
            <person name="Van de Peer Y."/>
            <person name="Miranda-Saavedra D."/>
            <person name="Barton G.J."/>
            <person name="Westrop G.D."/>
            <person name="Mueller S."/>
            <person name="Dessi D."/>
            <person name="Fiori P.L."/>
            <person name="Ren Q."/>
            <person name="Paulsen I."/>
            <person name="Zhang H."/>
            <person name="Bastida-Corcuera F.D."/>
            <person name="Simoes-Barbosa A."/>
            <person name="Brown M.T."/>
            <person name="Hayes R.D."/>
            <person name="Mukherjee M."/>
            <person name="Okumura C.Y."/>
            <person name="Schneider R."/>
            <person name="Smith A.J."/>
            <person name="Vanacova S."/>
            <person name="Villalvazo M."/>
            <person name="Haas B.J."/>
            <person name="Pertea M."/>
            <person name="Feldblyum T.V."/>
            <person name="Utterback T.R."/>
            <person name="Shu C.L."/>
            <person name="Osoegawa K."/>
            <person name="de Jong P.J."/>
            <person name="Hrdy I."/>
            <person name="Horvathova L."/>
            <person name="Zubacova Z."/>
            <person name="Dolezal P."/>
            <person name="Malik S.B."/>
            <person name="Logsdon J.M. Jr."/>
            <person name="Henze K."/>
            <person name="Gupta A."/>
            <person name="Wang C.C."/>
            <person name="Dunne R.L."/>
            <person name="Upcroft J.A."/>
            <person name="Upcroft P."/>
            <person name="White O."/>
            <person name="Salzberg S.L."/>
            <person name="Tang P."/>
            <person name="Chiu C.-H."/>
            <person name="Lee Y.-S."/>
            <person name="Embley T.M."/>
            <person name="Coombs G.H."/>
            <person name="Mottram J.C."/>
            <person name="Tachezy J."/>
            <person name="Fraser-Liggett C.M."/>
            <person name="Johnson P.J."/>
        </authorList>
    </citation>
    <scope>NUCLEOTIDE SEQUENCE [LARGE SCALE GENOMIC DNA]</scope>
    <source>
        <strain evidence="5">G3</strain>
    </source>
</reference>
<dbReference type="PANTHER" id="PTHR10177">
    <property type="entry name" value="CYCLINS"/>
    <property type="match status" value="1"/>
</dbReference>
<gene>
    <name evidence="5" type="ORF">TVAG_478420</name>
</gene>
<dbReference type="AlphaFoldDB" id="A2DZV8"/>
<dbReference type="InterPro" id="IPR036915">
    <property type="entry name" value="Cyclin-like_sf"/>
</dbReference>
<dbReference type="Pfam" id="PF02984">
    <property type="entry name" value="Cyclin_C"/>
    <property type="match status" value="1"/>
</dbReference>
<dbReference type="InterPro" id="IPR013763">
    <property type="entry name" value="Cyclin-like_dom"/>
</dbReference>
<evidence type="ECO:0000259" key="3">
    <source>
        <dbReference type="SMART" id="SM00385"/>
    </source>
</evidence>
<keyword evidence="1 2" id="KW-0195">Cyclin</keyword>
<reference evidence="5" key="1">
    <citation type="submission" date="2006-10" db="EMBL/GenBank/DDBJ databases">
        <authorList>
            <person name="Amadeo P."/>
            <person name="Zhao Q."/>
            <person name="Wortman J."/>
            <person name="Fraser-Liggett C."/>
            <person name="Carlton J."/>
        </authorList>
    </citation>
    <scope>NUCLEOTIDE SEQUENCE</scope>
    <source>
        <strain evidence="5">G3</strain>
    </source>
</reference>
<dbReference type="OMA" id="RYIVEMC"/>
<dbReference type="SMART" id="SM01332">
    <property type="entry name" value="Cyclin_C"/>
    <property type="match status" value="1"/>
</dbReference>
<keyword evidence="6" id="KW-1185">Reference proteome</keyword>
<evidence type="ECO:0000313" key="5">
    <source>
        <dbReference type="EMBL" id="EAY14017.1"/>
    </source>
</evidence>
<dbReference type="STRING" id="5722.A2DZV8"/>
<evidence type="ECO:0000259" key="4">
    <source>
        <dbReference type="SMART" id="SM01332"/>
    </source>
</evidence>
<dbReference type="KEGG" id="tva:4772005"/>
<dbReference type="GO" id="GO:0000307">
    <property type="term" value="C:cyclin-dependent protein kinase holoenzyme complex"/>
    <property type="evidence" value="ECO:0000318"/>
    <property type="project" value="GO_Central"/>
</dbReference>
<dbReference type="OrthoDB" id="5590282at2759"/>